<feature type="transmembrane region" description="Helical" evidence="1">
    <location>
        <begin position="15"/>
        <end position="33"/>
    </location>
</feature>
<dbReference type="Proteomes" id="UP001526143">
    <property type="component" value="Unassembled WGS sequence"/>
</dbReference>
<gene>
    <name evidence="2" type="ORF">OGM63_08765</name>
</gene>
<keyword evidence="1" id="KW-1133">Transmembrane helix</keyword>
<accession>A0ABT3AWX3</accession>
<keyword evidence="1" id="KW-0472">Membrane</keyword>
<keyword evidence="3" id="KW-1185">Reference proteome</keyword>
<dbReference type="PANTHER" id="PTHR31053:SF2">
    <property type="entry name" value="MAGNESIUM-PROTOPORPHYRIN IX MONOMETHYL ESTER [OXIDATIVE] CYCLASE, CHLOROPLASTIC"/>
    <property type="match status" value="1"/>
</dbReference>
<evidence type="ECO:0000313" key="3">
    <source>
        <dbReference type="Proteomes" id="UP001526143"/>
    </source>
</evidence>
<evidence type="ECO:0000256" key="1">
    <source>
        <dbReference type="SAM" id="Phobius"/>
    </source>
</evidence>
<dbReference type="EMBL" id="JAOWRF010000134">
    <property type="protein sequence ID" value="MCV3213616.1"/>
    <property type="molecule type" value="Genomic_DNA"/>
</dbReference>
<dbReference type="RefSeq" id="WP_263745133.1">
    <property type="nucleotide sequence ID" value="NZ_JAOWRF010000134.1"/>
</dbReference>
<evidence type="ECO:0000313" key="2">
    <source>
        <dbReference type="EMBL" id="MCV3213616.1"/>
    </source>
</evidence>
<comment type="caution">
    <text evidence="2">The sequence shown here is derived from an EMBL/GenBank/DDBJ whole genome shotgun (WGS) entry which is preliminary data.</text>
</comment>
<keyword evidence="1" id="KW-0812">Transmembrane</keyword>
<proteinExistence type="predicted"/>
<dbReference type="InterPro" id="IPR008434">
    <property type="entry name" value="AcsF"/>
</dbReference>
<organism evidence="2 3">
    <name type="scientific">Plectonema radiosum NIES-515</name>
    <dbReference type="NCBI Taxonomy" id="2986073"/>
    <lineage>
        <taxon>Bacteria</taxon>
        <taxon>Bacillati</taxon>
        <taxon>Cyanobacteriota</taxon>
        <taxon>Cyanophyceae</taxon>
        <taxon>Oscillatoriophycideae</taxon>
        <taxon>Oscillatoriales</taxon>
        <taxon>Microcoleaceae</taxon>
        <taxon>Plectonema</taxon>
    </lineage>
</organism>
<name>A0ABT3AWX3_9CYAN</name>
<dbReference type="PANTHER" id="PTHR31053">
    <property type="entry name" value="MAGNESIUM-PROTOPORPHYRIN IX MONOMETHYL ESTER [OXIDATIVE] CYCLASE, CHLOROPLASTIC"/>
    <property type="match status" value="1"/>
</dbReference>
<sequence length="114" mass="13229">MVSEPQLWNNWKSGLWVRFFLLTVFATHTLTVFERAAFYESIPLTLNTNHPEFFSRLEKCSENNLKIGEINASDAPKIIKLVQKLPLLFSIIWNLLRIYLFKPIDAESSRATVS</sequence>
<protein>
    <submittedName>
        <fullName evidence="2">Uncharacterized protein</fullName>
    </submittedName>
</protein>
<reference evidence="2 3" key="1">
    <citation type="submission" date="2022-10" db="EMBL/GenBank/DDBJ databases">
        <title>Identification of biosynthetic pathway for the production of the potent trypsin inhibitor radiosumin.</title>
        <authorList>
            <person name="Fewer D.P."/>
            <person name="Delbaje E."/>
            <person name="Ouyang X."/>
            <person name="Agostino P.D."/>
            <person name="Wahlsten M."/>
            <person name="Jokela J."/>
            <person name="Permi P."/>
            <person name="Haapaniemi E."/>
            <person name="Koistinen H."/>
        </authorList>
    </citation>
    <scope>NUCLEOTIDE SEQUENCE [LARGE SCALE GENOMIC DNA]</scope>
    <source>
        <strain evidence="2 3">NIES-515</strain>
    </source>
</reference>